<feature type="domain" description="FecR protein" evidence="2">
    <location>
        <begin position="141"/>
        <end position="223"/>
    </location>
</feature>
<dbReference type="InterPro" id="IPR032508">
    <property type="entry name" value="FecR_C"/>
</dbReference>
<evidence type="ECO:0000259" key="3">
    <source>
        <dbReference type="Pfam" id="PF16344"/>
    </source>
</evidence>
<accession>A0ABP8LV42</accession>
<dbReference type="Gene3D" id="2.60.120.1440">
    <property type="match status" value="1"/>
</dbReference>
<keyword evidence="1" id="KW-0812">Transmembrane</keyword>
<dbReference type="RefSeq" id="WP_345027133.1">
    <property type="nucleotide sequence ID" value="NZ_BAABEY010000012.1"/>
</dbReference>
<keyword evidence="1" id="KW-1133">Transmembrane helix</keyword>
<dbReference type="Proteomes" id="UP001501508">
    <property type="component" value="Unassembled WGS sequence"/>
</dbReference>
<evidence type="ECO:0000256" key="1">
    <source>
        <dbReference type="SAM" id="Phobius"/>
    </source>
</evidence>
<dbReference type="Pfam" id="PF04773">
    <property type="entry name" value="FecR"/>
    <property type="match status" value="1"/>
</dbReference>
<dbReference type="Pfam" id="PF16344">
    <property type="entry name" value="FecR_C"/>
    <property type="match status" value="1"/>
</dbReference>
<protein>
    <recommendedName>
        <fullName evidence="6">FecR family protein</fullName>
    </recommendedName>
</protein>
<dbReference type="PANTHER" id="PTHR30273:SF2">
    <property type="entry name" value="PROTEIN FECR"/>
    <property type="match status" value="1"/>
</dbReference>
<dbReference type="InterPro" id="IPR012373">
    <property type="entry name" value="Ferrdict_sens_TM"/>
</dbReference>
<evidence type="ECO:0000313" key="5">
    <source>
        <dbReference type="Proteomes" id="UP001501508"/>
    </source>
</evidence>
<evidence type="ECO:0000313" key="4">
    <source>
        <dbReference type="EMBL" id="GAA4435250.1"/>
    </source>
</evidence>
<evidence type="ECO:0008006" key="6">
    <source>
        <dbReference type="Google" id="ProtNLM"/>
    </source>
</evidence>
<gene>
    <name evidence="4" type="ORF">GCM10023091_11370</name>
</gene>
<name>A0ABP8LV42_9BACT</name>
<reference evidence="5" key="1">
    <citation type="journal article" date="2019" name="Int. J. Syst. Evol. Microbiol.">
        <title>The Global Catalogue of Microorganisms (GCM) 10K type strain sequencing project: providing services to taxonomists for standard genome sequencing and annotation.</title>
        <authorList>
            <consortium name="The Broad Institute Genomics Platform"/>
            <consortium name="The Broad Institute Genome Sequencing Center for Infectious Disease"/>
            <person name="Wu L."/>
            <person name="Ma J."/>
        </authorList>
    </citation>
    <scope>NUCLEOTIDE SEQUENCE [LARGE SCALE GENOMIC DNA]</scope>
    <source>
        <strain evidence="5">JCM 31920</strain>
    </source>
</reference>
<dbReference type="InterPro" id="IPR006860">
    <property type="entry name" value="FecR"/>
</dbReference>
<dbReference type="PIRSF" id="PIRSF018266">
    <property type="entry name" value="FecR"/>
    <property type="match status" value="1"/>
</dbReference>
<dbReference type="Gene3D" id="3.55.50.30">
    <property type="match status" value="1"/>
</dbReference>
<keyword evidence="5" id="KW-1185">Reference proteome</keyword>
<dbReference type="PANTHER" id="PTHR30273">
    <property type="entry name" value="PERIPLASMIC SIGNAL SENSOR AND SIGMA FACTOR ACTIVATOR FECR-RELATED"/>
    <property type="match status" value="1"/>
</dbReference>
<feature type="domain" description="Protein FecR C-terminal" evidence="3">
    <location>
        <begin position="271"/>
        <end position="338"/>
    </location>
</feature>
<comment type="caution">
    <text evidence="4">The sequence shown here is derived from an EMBL/GenBank/DDBJ whole genome shotgun (WGS) entry which is preliminary data.</text>
</comment>
<keyword evidence="1" id="KW-0472">Membrane</keyword>
<organism evidence="4 5">
    <name type="scientific">Ravibacter arvi</name>
    <dbReference type="NCBI Taxonomy" id="2051041"/>
    <lineage>
        <taxon>Bacteria</taxon>
        <taxon>Pseudomonadati</taxon>
        <taxon>Bacteroidota</taxon>
        <taxon>Cytophagia</taxon>
        <taxon>Cytophagales</taxon>
        <taxon>Spirosomataceae</taxon>
        <taxon>Ravibacter</taxon>
    </lineage>
</organism>
<sequence length="349" mass="39331">MVTRALLQKYREGKCSPQELEILSQYFAGSNNRELDKILDEDWESSSESRPEPDWQEPGKRILASLKNELRGERTSFDDGTPRNSLRTGFIRRWAAVAAAILLITGGGFLFWQQQASFRAVTLPENDLVVKRNDSETPLPFLLPDGSGVTLQPGSTLTYPREFETGRRLVKLDGNAFFEVVRDSLQPFFVTTRALNVRVLGTSFNVFSQDDKPAEVSVVTGKVAVFLEEPKESIVLKPNERAVRLNTKAELTKVLATEPVPVRREAMDEIFDFQETPAARVFEAIAKAYEIRIRYDAEVIRNCTLRARLGDQPLFVKLDMICSPLGLTYEIEGTEIVIKGEGCHDDINQ</sequence>
<proteinExistence type="predicted"/>
<feature type="transmembrane region" description="Helical" evidence="1">
    <location>
        <begin position="94"/>
        <end position="112"/>
    </location>
</feature>
<dbReference type="EMBL" id="BAABEY010000012">
    <property type="protein sequence ID" value="GAA4435250.1"/>
    <property type="molecule type" value="Genomic_DNA"/>
</dbReference>
<evidence type="ECO:0000259" key="2">
    <source>
        <dbReference type="Pfam" id="PF04773"/>
    </source>
</evidence>